<dbReference type="InterPro" id="IPR000073">
    <property type="entry name" value="AB_hydrolase_1"/>
</dbReference>
<organism evidence="2 3">
    <name type="scientific">Nocardia arthritidis</name>
    <dbReference type="NCBI Taxonomy" id="228602"/>
    <lineage>
        <taxon>Bacteria</taxon>
        <taxon>Bacillati</taxon>
        <taxon>Actinomycetota</taxon>
        <taxon>Actinomycetes</taxon>
        <taxon>Mycobacteriales</taxon>
        <taxon>Nocardiaceae</taxon>
        <taxon>Nocardia</taxon>
    </lineage>
</organism>
<dbReference type="AlphaFoldDB" id="A0A6G9Y7G5"/>
<dbReference type="PRINTS" id="PR00111">
    <property type="entry name" value="ABHYDROLASE"/>
</dbReference>
<protein>
    <submittedName>
        <fullName evidence="2">Alpha/beta fold hydrolase</fullName>
    </submittedName>
</protein>
<feature type="domain" description="AB hydrolase-1" evidence="1">
    <location>
        <begin position="40"/>
        <end position="160"/>
    </location>
</feature>
<sequence length="263" mass="29136">MTGKVPSKIVDLTTARVELDGVHIAYRDSAPAHRHAADLPPVLLVHGMGGDGYTWDRFAHTLVKRGRRVIVPDLRGHGRSAHTDSYRFEEFGTDLCKLCDRLELSRVDLVGHSLGGYAVSCVAQERPGLVRRLVIEECPLPLRSGVEELTLTRRFPTVPELWHAATSVLRHPRAVLAFDRSMTGTALEQFRKPNPEWWDRLPDITAPTLVLRGGPGGMVDPEKLAVFCEAVADCSVTAFTCGHSIHRDRHREFEAAVLPFLAG</sequence>
<name>A0A6G9Y7G5_9NOCA</name>
<accession>A0A6G9Y7G5</accession>
<dbReference type="RefSeq" id="WP_167472270.1">
    <property type="nucleotide sequence ID" value="NZ_CP046172.1"/>
</dbReference>
<proteinExistence type="predicted"/>
<dbReference type="PANTHER" id="PTHR43194:SF2">
    <property type="entry name" value="PEROXISOMAL MEMBRANE PROTEIN LPX1"/>
    <property type="match status" value="1"/>
</dbReference>
<dbReference type="KEGG" id="nah:F5544_06035"/>
<dbReference type="InterPro" id="IPR029058">
    <property type="entry name" value="AB_hydrolase_fold"/>
</dbReference>
<dbReference type="PANTHER" id="PTHR43194">
    <property type="entry name" value="HYDROLASE ALPHA/BETA FOLD FAMILY"/>
    <property type="match status" value="1"/>
</dbReference>
<dbReference type="SUPFAM" id="SSF53474">
    <property type="entry name" value="alpha/beta-Hydrolases"/>
    <property type="match status" value="1"/>
</dbReference>
<dbReference type="GO" id="GO:0016787">
    <property type="term" value="F:hydrolase activity"/>
    <property type="evidence" value="ECO:0007669"/>
    <property type="project" value="UniProtKB-KW"/>
</dbReference>
<evidence type="ECO:0000313" key="3">
    <source>
        <dbReference type="Proteomes" id="UP000503540"/>
    </source>
</evidence>
<evidence type="ECO:0000313" key="2">
    <source>
        <dbReference type="EMBL" id="QIS09118.1"/>
    </source>
</evidence>
<reference evidence="2 3" key="1">
    <citation type="journal article" date="2019" name="ACS Chem. Biol.">
        <title>Identification and Mobilization of a Cryptic Antibiotic Biosynthesis Gene Locus from a Human-Pathogenic Nocardia Isolate.</title>
        <authorList>
            <person name="Herisse M."/>
            <person name="Ishida K."/>
            <person name="Porter J.L."/>
            <person name="Howden B."/>
            <person name="Hertweck C."/>
            <person name="Stinear T.P."/>
            <person name="Pidot S.J."/>
        </authorList>
    </citation>
    <scope>NUCLEOTIDE SEQUENCE [LARGE SCALE GENOMIC DNA]</scope>
    <source>
        <strain evidence="2 3">AUSMDU00012717</strain>
    </source>
</reference>
<gene>
    <name evidence="2" type="ORF">F5544_06035</name>
</gene>
<dbReference type="Pfam" id="PF00561">
    <property type="entry name" value="Abhydrolase_1"/>
    <property type="match status" value="1"/>
</dbReference>
<evidence type="ECO:0000259" key="1">
    <source>
        <dbReference type="Pfam" id="PF00561"/>
    </source>
</evidence>
<dbReference type="Proteomes" id="UP000503540">
    <property type="component" value="Chromosome"/>
</dbReference>
<keyword evidence="2" id="KW-0378">Hydrolase</keyword>
<dbReference type="EMBL" id="CP046172">
    <property type="protein sequence ID" value="QIS09118.1"/>
    <property type="molecule type" value="Genomic_DNA"/>
</dbReference>
<keyword evidence="3" id="KW-1185">Reference proteome</keyword>
<dbReference type="InterPro" id="IPR050228">
    <property type="entry name" value="Carboxylesterase_BioH"/>
</dbReference>
<dbReference type="Gene3D" id="3.40.50.1820">
    <property type="entry name" value="alpha/beta hydrolase"/>
    <property type="match status" value="1"/>
</dbReference>